<evidence type="ECO:0000256" key="4">
    <source>
        <dbReference type="ARBA" id="ARBA00023284"/>
    </source>
</evidence>
<dbReference type="PANTHER" id="PTHR42852:SF6">
    <property type="entry name" value="THIOL:DISULFIDE INTERCHANGE PROTEIN DSBE"/>
    <property type="match status" value="1"/>
</dbReference>
<comment type="caution">
    <text evidence="6">The sequence shown here is derived from an EMBL/GenBank/DDBJ whole genome shotgun (WGS) entry which is preliminary data.</text>
</comment>
<evidence type="ECO:0000256" key="2">
    <source>
        <dbReference type="ARBA" id="ARBA00022748"/>
    </source>
</evidence>
<dbReference type="CDD" id="cd02966">
    <property type="entry name" value="TlpA_like_family"/>
    <property type="match status" value="1"/>
</dbReference>
<dbReference type="RefSeq" id="WP_345274594.1">
    <property type="nucleotide sequence ID" value="NZ_BAABJH010000006.1"/>
</dbReference>
<dbReference type="InterPro" id="IPR036249">
    <property type="entry name" value="Thioredoxin-like_sf"/>
</dbReference>
<dbReference type="InterPro" id="IPR050553">
    <property type="entry name" value="Thioredoxin_ResA/DsbE_sf"/>
</dbReference>
<dbReference type="SUPFAM" id="SSF52833">
    <property type="entry name" value="Thioredoxin-like"/>
    <property type="match status" value="1"/>
</dbReference>
<reference evidence="7" key="1">
    <citation type="journal article" date="2019" name="Int. J. Syst. Evol. Microbiol.">
        <title>The Global Catalogue of Microorganisms (GCM) 10K type strain sequencing project: providing services to taxonomists for standard genome sequencing and annotation.</title>
        <authorList>
            <consortium name="The Broad Institute Genomics Platform"/>
            <consortium name="The Broad Institute Genome Sequencing Center for Infectious Disease"/>
            <person name="Wu L."/>
            <person name="Ma J."/>
        </authorList>
    </citation>
    <scope>NUCLEOTIDE SEQUENCE [LARGE SCALE GENOMIC DNA]</scope>
    <source>
        <strain evidence="7">JCM 18274</strain>
    </source>
</reference>
<dbReference type="InterPro" id="IPR013766">
    <property type="entry name" value="Thioredoxin_domain"/>
</dbReference>
<sequence length="457" mass="51894">MKKLLFLAFALALIACKEDPKVDYAVISGKITNKLNGDVSINSLDRSFTENITISNDGIFQDTLSTDINSYVLFDGVNPIFLSIEPGYNLIINYDAKDFSNTLSIRGTGSEVNNYLAAKRKNEKKLFGNGSAVYSLGETALKDKLLAIKSSQDSLLNSTEGISSDYLTKEKRNLQYDYLNKLKDYENVHRYFSKNSTFTVSEGFLNEFDDFDYSNESDFSFSNAYKAILTDYYNEKAKTLVEKDSIADDMAFIKTVNSIKSTLIKNTLLYDYANYNMNRSKDIEAFYQAFLKHSTDEKKNALITEKYNKITALAKGKPSPQFNNYENHAGGTTSLTDLKGKYVYIDVWATWCGPCVREIPSLKKIEEQYHDKNIEFVSLSIDRVADYDKWKTMVNEKELGGMQLFADKDWQSSFVRDYQIEGIPRFILIDTESNIVDANAPRPSNPALVDLFLSLDL</sequence>
<dbReference type="PROSITE" id="PS51352">
    <property type="entry name" value="THIOREDOXIN_2"/>
    <property type="match status" value="1"/>
</dbReference>
<dbReference type="Proteomes" id="UP001500433">
    <property type="component" value="Unassembled WGS sequence"/>
</dbReference>
<comment type="subcellular location">
    <subcellularLocation>
        <location evidence="1">Cell envelope</location>
    </subcellularLocation>
</comment>
<feature type="domain" description="Thioredoxin" evidence="5">
    <location>
        <begin position="313"/>
        <end position="454"/>
    </location>
</feature>
<proteinExistence type="predicted"/>
<keyword evidence="2" id="KW-0201">Cytochrome c-type biogenesis</keyword>
<evidence type="ECO:0000313" key="6">
    <source>
        <dbReference type="EMBL" id="GAA4899504.1"/>
    </source>
</evidence>
<dbReference type="PANTHER" id="PTHR42852">
    <property type="entry name" value="THIOL:DISULFIDE INTERCHANGE PROTEIN DSBE"/>
    <property type="match status" value="1"/>
</dbReference>
<dbReference type="Gene3D" id="3.40.30.10">
    <property type="entry name" value="Glutaredoxin"/>
    <property type="match status" value="1"/>
</dbReference>
<keyword evidence="3" id="KW-1015">Disulfide bond</keyword>
<dbReference type="PROSITE" id="PS51257">
    <property type="entry name" value="PROKAR_LIPOPROTEIN"/>
    <property type="match status" value="1"/>
</dbReference>
<protein>
    <recommendedName>
        <fullName evidence="5">Thioredoxin domain-containing protein</fullName>
    </recommendedName>
</protein>
<gene>
    <name evidence="6" type="ORF">GCM10023311_26030</name>
</gene>
<dbReference type="EMBL" id="BAABJH010000006">
    <property type="protein sequence ID" value="GAA4899504.1"/>
    <property type="molecule type" value="Genomic_DNA"/>
</dbReference>
<dbReference type="InterPro" id="IPR013740">
    <property type="entry name" value="Redoxin"/>
</dbReference>
<evidence type="ECO:0000256" key="3">
    <source>
        <dbReference type="ARBA" id="ARBA00023157"/>
    </source>
</evidence>
<organism evidence="6 7">
    <name type="scientific">Flaviramulus aquimarinus</name>
    <dbReference type="NCBI Taxonomy" id="1170456"/>
    <lineage>
        <taxon>Bacteria</taxon>
        <taxon>Pseudomonadati</taxon>
        <taxon>Bacteroidota</taxon>
        <taxon>Flavobacteriia</taxon>
        <taxon>Flavobacteriales</taxon>
        <taxon>Flavobacteriaceae</taxon>
        <taxon>Flaviramulus</taxon>
    </lineage>
</organism>
<evidence type="ECO:0000256" key="1">
    <source>
        <dbReference type="ARBA" id="ARBA00004196"/>
    </source>
</evidence>
<name>A0ABP9FEJ6_9FLAO</name>
<keyword evidence="4" id="KW-0676">Redox-active center</keyword>
<evidence type="ECO:0000313" key="7">
    <source>
        <dbReference type="Proteomes" id="UP001500433"/>
    </source>
</evidence>
<accession>A0ABP9FEJ6</accession>
<dbReference type="Pfam" id="PF08534">
    <property type="entry name" value="Redoxin"/>
    <property type="match status" value="1"/>
</dbReference>
<keyword evidence="7" id="KW-1185">Reference proteome</keyword>
<evidence type="ECO:0000259" key="5">
    <source>
        <dbReference type="PROSITE" id="PS51352"/>
    </source>
</evidence>